<evidence type="ECO:0000256" key="1">
    <source>
        <dbReference type="SAM" id="Phobius"/>
    </source>
</evidence>
<gene>
    <name evidence="2" type="ORF">MARIT_0740</name>
</gene>
<dbReference type="STRING" id="1349785.GCA_000509405_01573"/>
<accession>A0A2H1E809</accession>
<evidence type="ECO:0000313" key="3">
    <source>
        <dbReference type="Proteomes" id="UP000231564"/>
    </source>
</evidence>
<protein>
    <recommendedName>
        <fullName evidence="4">DUF3352 domain-containing protein</fullName>
    </recommendedName>
</protein>
<dbReference type="KEGG" id="tmar:MARIT_0740"/>
<dbReference type="EMBL" id="LT634361">
    <property type="protein sequence ID" value="SFZ80670.1"/>
    <property type="molecule type" value="Genomic_DNA"/>
</dbReference>
<proteinExistence type="predicted"/>
<evidence type="ECO:0000313" key="2">
    <source>
        <dbReference type="EMBL" id="SFZ80670.1"/>
    </source>
</evidence>
<keyword evidence="1" id="KW-0472">Membrane</keyword>
<keyword evidence="1" id="KW-0812">Transmembrane</keyword>
<evidence type="ECO:0008006" key="4">
    <source>
        <dbReference type="Google" id="ProtNLM"/>
    </source>
</evidence>
<reference evidence="2 3" key="1">
    <citation type="submission" date="2016-11" db="EMBL/GenBank/DDBJ databases">
        <authorList>
            <person name="Jaros S."/>
            <person name="Januszkiewicz K."/>
            <person name="Wedrychowicz H."/>
        </authorList>
    </citation>
    <scope>NUCLEOTIDE SEQUENCE [LARGE SCALE GENOMIC DNA]</scope>
    <source>
        <strain evidence="2">NCIMB 2154T</strain>
    </source>
</reference>
<name>A0A2H1E809_9FLAO</name>
<feature type="transmembrane region" description="Helical" evidence="1">
    <location>
        <begin position="12"/>
        <end position="33"/>
    </location>
</feature>
<dbReference type="Proteomes" id="UP000231564">
    <property type="component" value="Chromosome MARIT"/>
</dbReference>
<sequence>MITSPSFIMKKKLAYIFAILSLLFITAFIIYNIRYKQAFSLKNRIPNYSNAVIGVNLRNIESYFLIDFLKNPLSYTTKKSKENLYKELIAQLKIPSSILFHSTNQQWNTTWYSEKITIKNPQELQKTLQRIQFNKLIKNEITFYTKNQWCIGIHENQAIIAASTEDFKAIFTTITNFLTSVNFLTEENTLFKELLKIGTNDFFFANDSKSYAFGNFNKGNFNIHGVLHDNILQKSTRNLLKPSGNSAAFGYACFNKQHSLLQKIKLQKGIRLKGMSIDSIFNKWDGVLSFNIINIAQKTDSIINYEYDADFNKKKIVQLKQRFVPNFHTSLGQNDNELYLYLQRNNYISHQNTLKFAYSLPINIVDTPNKITFGTDMAIQHMNTLSSNLIAELYIDFKKSRILMNSPLKSIDFKLQNDSYFTASLYSNTDRNMLCQLLTY</sequence>
<organism evidence="2 3">
    <name type="scientific">Tenacibaculum maritimum NCIMB 2154</name>
    <dbReference type="NCBI Taxonomy" id="1349785"/>
    <lineage>
        <taxon>Bacteria</taxon>
        <taxon>Pseudomonadati</taxon>
        <taxon>Bacteroidota</taxon>
        <taxon>Flavobacteriia</taxon>
        <taxon>Flavobacteriales</taxon>
        <taxon>Flavobacteriaceae</taxon>
        <taxon>Tenacibaculum</taxon>
    </lineage>
</organism>
<keyword evidence="1" id="KW-1133">Transmembrane helix</keyword>
<dbReference type="AlphaFoldDB" id="A0A2H1E809"/>
<keyword evidence="3" id="KW-1185">Reference proteome</keyword>